<feature type="repeat" description="RCC1" evidence="3">
    <location>
        <begin position="65"/>
        <end position="116"/>
    </location>
</feature>
<feature type="repeat" description="RCC1" evidence="3">
    <location>
        <begin position="169"/>
        <end position="224"/>
    </location>
</feature>
<evidence type="ECO:0000256" key="5">
    <source>
        <dbReference type="SAM" id="MobiDB-lite"/>
    </source>
</evidence>
<feature type="repeat" description="RCC1" evidence="3">
    <location>
        <begin position="117"/>
        <end position="168"/>
    </location>
</feature>
<feature type="region of interest" description="Disordered" evidence="5">
    <location>
        <begin position="898"/>
        <end position="954"/>
    </location>
</feature>
<evidence type="ECO:0000259" key="6">
    <source>
        <dbReference type="Pfam" id="PF25390"/>
    </source>
</evidence>
<dbReference type="InParanoid" id="A0A078A011"/>
<dbReference type="GO" id="GO:0005085">
    <property type="term" value="F:guanyl-nucleotide exchange factor activity"/>
    <property type="evidence" value="ECO:0007669"/>
    <property type="project" value="TreeGrafter"/>
</dbReference>
<protein>
    <recommendedName>
        <fullName evidence="6">RCC1-like domain-containing protein</fullName>
    </recommendedName>
</protein>
<dbReference type="InterPro" id="IPR051553">
    <property type="entry name" value="Ran_GTPase-activating"/>
</dbReference>
<feature type="compositionally biased region" description="Basic and acidic residues" evidence="5">
    <location>
        <begin position="1016"/>
        <end position="1025"/>
    </location>
</feature>
<dbReference type="SUPFAM" id="SSF50985">
    <property type="entry name" value="RCC1/BLIP-II"/>
    <property type="match status" value="1"/>
</dbReference>
<dbReference type="PROSITE" id="PS50012">
    <property type="entry name" value="RCC1_3"/>
    <property type="match status" value="5"/>
</dbReference>
<feature type="compositionally biased region" description="Basic residues" evidence="5">
    <location>
        <begin position="625"/>
        <end position="635"/>
    </location>
</feature>
<feature type="repeat" description="RCC1" evidence="3">
    <location>
        <begin position="321"/>
        <end position="372"/>
    </location>
</feature>
<dbReference type="PANTHER" id="PTHR45982">
    <property type="entry name" value="REGULATOR OF CHROMOSOME CONDENSATION"/>
    <property type="match status" value="1"/>
</dbReference>
<evidence type="ECO:0000256" key="4">
    <source>
        <dbReference type="SAM" id="Coils"/>
    </source>
</evidence>
<accession>A0A078A011</accession>
<feature type="compositionally biased region" description="Low complexity" evidence="5">
    <location>
        <begin position="983"/>
        <end position="995"/>
    </location>
</feature>
<keyword evidence="4" id="KW-0175">Coiled coil</keyword>
<dbReference type="InterPro" id="IPR000408">
    <property type="entry name" value="Reg_chr_condens"/>
</dbReference>
<feature type="coiled-coil region" evidence="4">
    <location>
        <begin position="526"/>
        <end position="618"/>
    </location>
</feature>
<feature type="region of interest" description="Disordered" evidence="5">
    <location>
        <begin position="975"/>
        <end position="1086"/>
    </location>
</feature>
<evidence type="ECO:0000313" key="7">
    <source>
        <dbReference type="EMBL" id="CDW75212.1"/>
    </source>
</evidence>
<feature type="domain" description="RCC1-like" evidence="6">
    <location>
        <begin position="15"/>
        <end position="367"/>
    </location>
</feature>
<name>A0A078A011_STYLE</name>
<dbReference type="AlphaFoldDB" id="A0A078A011"/>
<dbReference type="GO" id="GO:0005737">
    <property type="term" value="C:cytoplasm"/>
    <property type="evidence" value="ECO:0007669"/>
    <property type="project" value="TreeGrafter"/>
</dbReference>
<organism evidence="7 8">
    <name type="scientific">Stylonychia lemnae</name>
    <name type="common">Ciliate</name>
    <dbReference type="NCBI Taxonomy" id="5949"/>
    <lineage>
        <taxon>Eukaryota</taxon>
        <taxon>Sar</taxon>
        <taxon>Alveolata</taxon>
        <taxon>Ciliophora</taxon>
        <taxon>Intramacronucleata</taxon>
        <taxon>Spirotrichea</taxon>
        <taxon>Stichotrichia</taxon>
        <taxon>Sporadotrichida</taxon>
        <taxon>Oxytrichidae</taxon>
        <taxon>Stylonychinae</taxon>
        <taxon>Stylonychia</taxon>
    </lineage>
</organism>
<feature type="region of interest" description="Disordered" evidence="5">
    <location>
        <begin position="620"/>
        <end position="648"/>
    </location>
</feature>
<dbReference type="PANTHER" id="PTHR45982:SF1">
    <property type="entry name" value="REGULATOR OF CHROMOSOME CONDENSATION"/>
    <property type="match status" value="1"/>
</dbReference>
<feature type="compositionally biased region" description="Polar residues" evidence="5">
    <location>
        <begin position="928"/>
        <end position="954"/>
    </location>
</feature>
<dbReference type="InterPro" id="IPR009091">
    <property type="entry name" value="RCC1/BLIP-II"/>
</dbReference>
<feature type="compositionally biased region" description="Polar residues" evidence="5">
    <location>
        <begin position="996"/>
        <end position="1008"/>
    </location>
</feature>
<dbReference type="Proteomes" id="UP000039865">
    <property type="component" value="Unassembled WGS sequence"/>
</dbReference>
<feature type="compositionally biased region" description="Polar residues" evidence="5">
    <location>
        <begin position="1054"/>
        <end position="1067"/>
    </location>
</feature>
<feature type="compositionally biased region" description="Basic and acidic residues" evidence="5">
    <location>
        <begin position="905"/>
        <end position="924"/>
    </location>
</feature>
<evidence type="ECO:0000313" key="8">
    <source>
        <dbReference type="Proteomes" id="UP000039865"/>
    </source>
</evidence>
<evidence type="ECO:0000256" key="2">
    <source>
        <dbReference type="ARBA" id="ARBA00022737"/>
    </source>
</evidence>
<dbReference type="OrthoDB" id="406819at2759"/>
<feature type="repeat" description="RCC1" evidence="3">
    <location>
        <begin position="13"/>
        <end position="63"/>
    </location>
</feature>
<keyword evidence="8" id="KW-1185">Reference proteome</keyword>
<dbReference type="Gene3D" id="2.130.10.30">
    <property type="entry name" value="Regulator of chromosome condensation 1/beta-lactamase-inhibitor protein II"/>
    <property type="match status" value="2"/>
</dbReference>
<dbReference type="Pfam" id="PF25390">
    <property type="entry name" value="WD40_RLD"/>
    <property type="match status" value="1"/>
</dbReference>
<dbReference type="PROSITE" id="PS00626">
    <property type="entry name" value="RCC1_2"/>
    <property type="match status" value="3"/>
</dbReference>
<evidence type="ECO:0000256" key="1">
    <source>
        <dbReference type="ARBA" id="ARBA00022658"/>
    </source>
</evidence>
<sequence>MEDTNPEDSQEFTEIYVWGNDYYGQLGVGLDQTIHHVPKVCSFNIVINQVSCGDEHTVFAAEQEGLVYCMGSNQDGKLGVGEKTLRNSNVPCLVEGLSDIKQVACGSSHTLALSRKGEVFSWGSGFYGALGVGEARVNDRPQAIRALQQENVIDIAAGSRHSLFLCVNQRVYASGESKSGQLGLGQSQNLPERVLVPSIIQALNGQRINKVCCGKLHSMFLTQQKEVYVTGANNFGQLGNGTKANLYVPEKIKGLSDVRQMSAWQYSAAITHSNQLYVWGTGIFGEFLTPQLSQFSPDKCPSQYDSVHVGGNFTVLIDRDRKPYVWGANTSNEIGTGDSQPQLYPALLTQIEDKQVFGLGIGNTFAFALGQKLRSSDNYQSSNTEEVQNSQQTEYYVGTRLIGKYNETSEVSNTYNTEYDETNRRYQNPSLYEQQQQPNNNQRDTSQTRQIANNYRQIQNEAAFERVLTPPYDYQNYNQRKEEVGPTMKHTISHTDIYQNYKNQPIVNAQSKAEASNSTALLEKKIQDLTYQNHEQERTIKLLKDDNTRLQQNDGLKQELEAIKKSEAQNKVKLGELEGKFKDFEKLKQDYQQLKDENVKLKRENDDLTYKLTRAQQQQNYNSGGHKHHKNKNPYHKNGDSSNNTTTIDFNSPGQMKKLEEDLGSPITTVNQNDLTTLKIEDLDEGKKGYNPVWRLQITDDKNMVKYDGKFLDRNQNLDNFGVRDIPNYTRINHYDYKPQNLEQKYQEIARNEPNRDRVDPYALPRFGMNPDRYDIKTQDRYDYQRNDYKRPAAAQDQKENQIDPLAYLNKNNQVFSDDRGEKKQRERLYDYENRKDYEEALYKRQFQDVKEEKTALQPTTNAVQNQYNRPLPVTNDYQKHYEPVSANRHLDYKPQYVPATGLRNDYKSNNDYEPVYNRKDANLDKQPANNPPLTNYQPASALNKPPATQHQARQTPSFINNYEPVTQNNVKYEQPISNPHVNNRPNPTNQENNTSYQPTHKTNNSYNIPPYVNNTKDDASDKFRINLQPIQPQTNPTSPLNRNNPLSPINDKNLLNPNYVPSSTKYSPAPADKLQYNPQGQNNIAKAGGIARVDEIRQKLDKFKQQREETGKLVQNYRK</sequence>
<gene>
    <name evidence="7" type="primary">Contig19763.g20963</name>
    <name evidence="7" type="ORF">STYLEM_4199</name>
</gene>
<reference evidence="7 8" key="1">
    <citation type="submission" date="2014-06" db="EMBL/GenBank/DDBJ databases">
        <authorList>
            <person name="Swart Estienne"/>
        </authorList>
    </citation>
    <scope>NUCLEOTIDE SEQUENCE [LARGE SCALE GENOMIC DNA]</scope>
    <source>
        <strain evidence="7 8">130c</strain>
    </source>
</reference>
<dbReference type="InterPro" id="IPR058923">
    <property type="entry name" value="RCC1-like_dom"/>
</dbReference>
<proteinExistence type="predicted"/>
<dbReference type="EMBL" id="CCKQ01004080">
    <property type="protein sequence ID" value="CDW75212.1"/>
    <property type="molecule type" value="Genomic_DNA"/>
</dbReference>
<dbReference type="PRINTS" id="PR00633">
    <property type="entry name" value="RCCNDNSATION"/>
</dbReference>
<keyword evidence="1" id="KW-0344">Guanine-nucleotide releasing factor</keyword>
<keyword evidence="2" id="KW-0677">Repeat</keyword>
<evidence type="ECO:0000256" key="3">
    <source>
        <dbReference type="PROSITE-ProRule" id="PRU00235"/>
    </source>
</evidence>
<feature type="compositionally biased region" description="Polar residues" evidence="5">
    <location>
        <begin position="1029"/>
        <end position="1048"/>
    </location>
</feature>